<gene>
    <name evidence="2" type="ORF">NCTC10692_04161</name>
</gene>
<keyword evidence="1" id="KW-0472">Membrane</keyword>
<keyword evidence="1" id="KW-1133">Transmembrane helix</keyword>
<accession>A0A379JZK0</accession>
<feature type="transmembrane region" description="Helical" evidence="1">
    <location>
        <begin position="61"/>
        <end position="80"/>
    </location>
</feature>
<sequence>MPSRYFDFRLALGIALLLMALLLVVDPTPVDFALARLFYEPGQGFIGRSSFWLEDILHDRAKQALIMLGVLAIAGFLLSLMPTRLRAWRRQLGYLVLALGLSTSVVTPLKTLTGMHCPWSLSEFGGQEQFTPLLSERAPTASPGQPRPMQAGRACFGRILAAGAVLRPARPQAAGSTHRAGGSAGAGFSVFPGSHAARRALSLAQPVDAADRLEHLRADLPRAALSSAGPPAIR</sequence>
<evidence type="ECO:0000313" key="3">
    <source>
        <dbReference type="Proteomes" id="UP000255303"/>
    </source>
</evidence>
<dbReference type="EMBL" id="UGUV01000002">
    <property type="protein sequence ID" value="SUD53631.1"/>
    <property type="molecule type" value="Genomic_DNA"/>
</dbReference>
<name>A0A379JZK0_ECTOL</name>
<keyword evidence="1" id="KW-0812">Transmembrane</keyword>
<organism evidence="2 3">
    <name type="scientific">Ectopseudomonas oleovorans</name>
    <name type="common">Pseudomonas oleovorans</name>
    <dbReference type="NCBI Taxonomy" id="301"/>
    <lineage>
        <taxon>Bacteria</taxon>
        <taxon>Pseudomonadati</taxon>
        <taxon>Pseudomonadota</taxon>
        <taxon>Gammaproteobacteria</taxon>
        <taxon>Pseudomonadales</taxon>
        <taxon>Pseudomonadaceae</taxon>
        <taxon>Ectopseudomonas</taxon>
    </lineage>
</organism>
<evidence type="ECO:0000313" key="2">
    <source>
        <dbReference type="EMBL" id="SUD53631.1"/>
    </source>
</evidence>
<dbReference type="AlphaFoldDB" id="A0A379JZK0"/>
<dbReference type="Proteomes" id="UP000255303">
    <property type="component" value="Unassembled WGS sequence"/>
</dbReference>
<dbReference type="CDD" id="cd03396">
    <property type="entry name" value="PAP2_like_6"/>
    <property type="match status" value="1"/>
</dbReference>
<feature type="transmembrane region" description="Helical" evidence="1">
    <location>
        <begin position="92"/>
        <end position="109"/>
    </location>
</feature>
<proteinExistence type="predicted"/>
<reference evidence="2 3" key="1">
    <citation type="submission" date="2018-06" db="EMBL/GenBank/DDBJ databases">
        <authorList>
            <consortium name="Pathogen Informatics"/>
            <person name="Doyle S."/>
        </authorList>
    </citation>
    <scope>NUCLEOTIDE SEQUENCE [LARGE SCALE GENOMIC DNA]</scope>
    <source>
        <strain evidence="2 3">NCTC10692</strain>
    </source>
</reference>
<evidence type="ECO:0000256" key="1">
    <source>
        <dbReference type="SAM" id="Phobius"/>
    </source>
</evidence>
<protein>
    <submittedName>
        <fullName evidence="2">PA-phosphatase-like phosphoesterase</fullName>
    </submittedName>
</protein>